<organism evidence="2 3">
    <name type="scientific">Metallumcola ferriviriculae</name>
    <dbReference type="NCBI Taxonomy" id="3039180"/>
    <lineage>
        <taxon>Bacteria</taxon>
        <taxon>Bacillati</taxon>
        <taxon>Bacillota</taxon>
        <taxon>Clostridia</taxon>
        <taxon>Neomoorellales</taxon>
        <taxon>Desulfitibacteraceae</taxon>
        <taxon>Metallumcola</taxon>
    </lineage>
</organism>
<proteinExistence type="predicted"/>
<reference evidence="2 3" key="1">
    <citation type="submission" date="2023-04" db="EMBL/GenBank/DDBJ databases">
        <authorList>
            <person name="Hsu D."/>
        </authorList>
    </citation>
    <scope>NUCLEOTIDE SEQUENCE [LARGE SCALE GENOMIC DNA]</scope>
    <source>
        <strain evidence="2 3">MK1</strain>
    </source>
</reference>
<evidence type="ECO:0000313" key="3">
    <source>
        <dbReference type="Proteomes" id="UP001329915"/>
    </source>
</evidence>
<dbReference type="AlphaFoldDB" id="A0AAU0UM81"/>
<dbReference type="KEGG" id="dbc:MFMK1_000050"/>
<accession>A0AAU0UM81</accession>
<protein>
    <submittedName>
        <fullName evidence="2">Uncharacterized protein</fullName>
    </submittedName>
</protein>
<gene>
    <name evidence="2" type="ORF">MFMK1_000050</name>
</gene>
<evidence type="ECO:0000256" key="1">
    <source>
        <dbReference type="SAM" id="Phobius"/>
    </source>
</evidence>
<feature type="transmembrane region" description="Helical" evidence="1">
    <location>
        <begin position="123"/>
        <end position="144"/>
    </location>
</feature>
<feature type="transmembrane region" description="Helical" evidence="1">
    <location>
        <begin position="9"/>
        <end position="36"/>
    </location>
</feature>
<feature type="transmembrane region" description="Helical" evidence="1">
    <location>
        <begin position="90"/>
        <end position="111"/>
    </location>
</feature>
<keyword evidence="1" id="KW-1133">Transmembrane helix</keyword>
<sequence length="151" mass="16778">MINIKIKDFYVAGLVIGIIGGILHNFLLLLLISAGLKTRTYWKDMAEVFFNAPQVLTWYAQLFGLIASIGMAGVNGILIAVLLKVTGRDYLYIKTISASSAMGFAVFMLIYPALGLDFLQHSIITNYVAFFTFIFYGVVVGFMFDKFTDFG</sequence>
<dbReference type="Proteomes" id="UP001329915">
    <property type="component" value="Chromosome"/>
</dbReference>
<dbReference type="EMBL" id="CP121694">
    <property type="protein sequence ID" value="WRO20292.1"/>
    <property type="molecule type" value="Genomic_DNA"/>
</dbReference>
<evidence type="ECO:0000313" key="2">
    <source>
        <dbReference type="EMBL" id="WRO20292.1"/>
    </source>
</evidence>
<keyword evidence="3" id="KW-1185">Reference proteome</keyword>
<keyword evidence="1" id="KW-0472">Membrane</keyword>
<feature type="transmembrane region" description="Helical" evidence="1">
    <location>
        <begin position="56"/>
        <end position="83"/>
    </location>
</feature>
<keyword evidence="1" id="KW-0812">Transmembrane</keyword>
<dbReference type="RefSeq" id="WP_366923195.1">
    <property type="nucleotide sequence ID" value="NZ_CP121694.1"/>
</dbReference>
<name>A0AAU0UM81_9FIRM</name>